<name>A0A0F6YM70_9BACT</name>
<sequence>MHRHHHHEMVLPYAVVQRVMLTCTHCGAEQTRLAAAVKKGMKLRCERCHKLFDVREIKPVIGSAKR</sequence>
<evidence type="ECO:0000313" key="2">
    <source>
        <dbReference type="Proteomes" id="UP000034883"/>
    </source>
</evidence>
<dbReference type="AlphaFoldDB" id="A0A0F6YM70"/>
<evidence type="ECO:0000313" key="1">
    <source>
        <dbReference type="EMBL" id="AKF09963.1"/>
    </source>
</evidence>
<accession>A0A0F6YM70</accession>
<proteinExistence type="predicted"/>
<evidence type="ECO:0008006" key="3">
    <source>
        <dbReference type="Google" id="ProtNLM"/>
    </source>
</evidence>
<protein>
    <recommendedName>
        <fullName evidence="3">Zinc finger/thioredoxin putative domain-containing protein</fullName>
    </recommendedName>
</protein>
<reference evidence="1 2" key="1">
    <citation type="submission" date="2015-03" db="EMBL/GenBank/DDBJ databases">
        <title>Genome assembly of Sandaracinus amylolyticus DSM 53668.</title>
        <authorList>
            <person name="Sharma G."/>
            <person name="Subramanian S."/>
        </authorList>
    </citation>
    <scope>NUCLEOTIDE SEQUENCE [LARGE SCALE GENOMIC DNA]</scope>
    <source>
        <strain evidence="1 2">DSM 53668</strain>
    </source>
</reference>
<dbReference type="EMBL" id="CP011125">
    <property type="protein sequence ID" value="AKF09963.1"/>
    <property type="molecule type" value="Genomic_DNA"/>
</dbReference>
<organism evidence="1 2">
    <name type="scientific">Sandaracinus amylolyticus</name>
    <dbReference type="NCBI Taxonomy" id="927083"/>
    <lineage>
        <taxon>Bacteria</taxon>
        <taxon>Pseudomonadati</taxon>
        <taxon>Myxococcota</taxon>
        <taxon>Polyangia</taxon>
        <taxon>Polyangiales</taxon>
        <taxon>Sandaracinaceae</taxon>
        <taxon>Sandaracinus</taxon>
    </lineage>
</organism>
<keyword evidence="2" id="KW-1185">Reference proteome</keyword>
<gene>
    <name evidence="1" type="ORF">DB32_007112</name>
</gene>
<dbReference type="KEGG" id="samy:DB32_007112"/>
<dbReference type="RefSeq" id="WP_083458164.1">
    <property type="nucleotide sequence ID" value="NZ_CP011125.1"/>
</dbReference>
<dbReference type="Proteomes" id="UP000034883">
    <property type="component" value="Chromosome"/>
</dbReference>